<dbReference type="Gene3D" id="2.60.40.1120">
    <property type="entry name" value="Carboxypeptidase-like, regulatory domain"/>
    <property type="match status" value="1"/>
</dbReference>
<sequence length="1216" mass="137408">MKKLFLCRFIQLMNEHWKRFVPFRMALLIAILLFSSLSAHANLQHKVTILKNKLTLEELFNEVKNQTGLTVIYSNDRLNKNEQVELTKTSFEVDDLLNYVLENKSLAIEFRDDYIIVKPSNRFNTNAQQQQHIKGTVVDEDGLPLPGVSVIFKGTQIGTATGFEGEFDLVVPEGSTTIVVSFIGMITQEINIQKQTEIRVQLKTEASDIDEVVVTGYQKVDRKLFTGAATRISAEEAKIDGMVDVGRMIEGKAAGVSVQNVSGSFGAAPKIRVRGAASIFGDQKPLWVVNGVVLEDVVDISPDELSSGDAETLISSSVAGINSDDIESFQILKDASATALYGARAMNGVIVITTKQGTQGKPRINITTEFTTRLKPNYVDYDIMNSQDQMSVFRELESKGSFNHADIIRGQHGGVYYKMYEQINTYNPATGKYNLANTTEARAKYLQQYEMANTDWFDELFKTSVAQNYSLSISSGNETSRYYVSTSFYNDPGWTVADDVKRYTTRLRGDFDITDKLTVGISTSGSIREQSAPGTFDRVEDVVNGGVNRDFDINPFSYALNTSRTMRARDENGNLEYYRRNWAPFNIHNEIASNSINFTVLDLDIQGELGYKLNKHLEYKFIGSVRYAMSTQEHKINENANVAEAYRAAGEYTIREANKFLYKDPEDPNALKQVVLPKGGFYNRVDNKLVNYYIRNTINYNNTFNDIHSFNWLSGQETRYADRKESFSNGYGYQWNRGGIPFTDYRILKQNIQGGFPYYGMSESYDRFVAFFTNLAYSYKGKYTLGVTARMDGSNQLGKSRSSRWLPTWNISGKWNLKEEAFLQDNNLISFLAIRGTYGLVGSMGPARNSSLILKNGVTFRPYQSEIEPYMYISDLENSELTWEKLYEANIGIDVGFLNNRISLETDFYKRNSFDLIAWIKTSGIGGEAWKLANYADMESKGLEFSLGTKNVKLSNFSWDTNLTFAYNENEITNLQSKPSVYDLIRAEGGALEGYPVRSLFSIPFAGLNESGLPQFYDENGDVVVQDIYFQGQDVDFLKYEGQIDPKITGGFGNVFNYKNLRLNVFMTYQFGNVIRLYPSFKAGYSDWNAMTNDMKDRWVVPGDENITTVPALVHDRVLSEETNLNRAYNSYNYSDQRVAKGDFIRLKEVSLAYNLPKKTLQSIGFKSAQLKLQATNLFLLYSDSKLNGQDPEFFGSGGVALPVPRQFTFTVKLGI</sequence>
<dbReference type="SUPFAM" id="SSF49464">
    <property type="entry name" value="Carboxypeptidase regulatory domain-like"/>
    <property type="match status" value="1"/>
</dbReference>
<dbReference type="NCBIfam" id="TIGR04056">
    <property type="entry name" value="OMP_RagA_SusC"/>
    <property type="match status" value="1"/>
</dbReference>
<dbReference type="InterPro" id="IPR037066">
    <property type="entry name" value="Plug_dom_sf"/>
</dbReference>
<dbReference type="InterPro" id="IPR039426">
    <property type="entry name" value="TonB-dep_rcpt-like"/>
</dbReference>
<evidence type="ECO:0000259" key="8">
    <source>
        <dbReference type="Pfam" id="PF07715"/>
    </source>
</evidence>
<dbReference type="Pfam" id="PF07715">
    <property type="entry name" value="Plug"/>
    <property type="match status" value="1"/>
</dbReference>
<keyword evidence="10" id="KW-1185">Reference proteome</keyword>
<protein>
    <submittedName>
        <fullName evidence="9">SusC/RagA family TonB-linked outer membrane protein</fullName>
    </submittedName>
</protein>
<comment type="similarity">
    <text evidence="7">Belongs to the TonB-dependent receptor family.</text>
</comment>
<dbReference type="InterPro" id="IPR023997">
    <property type="entry name" value="TonB-dep_OMP_SusC/RagA_CS"/>
</dbReference>
<dbReference type="PROSITE" id="PS52016">
    <property type="entry name" value="TONB_DEPENDENT_REC_3"/>
    <property type="match status" value="1"/>
</dbReference>
<reference evidence="9" key="1">
    <citation type="journal article" date="2018" name="Int. J. Syst. Evol. Microbiol.">
        <title>Carboxylicivirga sediminis sp. nov., isolated from coastal sediment.</title>
        <authorList>
            <person name="Wang F.Q."/>
            <person name="Ren L.H."/>
            <person name="Zou R.J."/>
            <person name="Sun Y.Z."/>
            <person name="Liu X.J."/>
            <person name="Jiang F."/>
            <person name="Liu L.J."/>
        </authorList>
    </citation>
    <scope>NUCLEOTIDE SEQUENCE</scope>
    <source>
        <strain evidence="9">JR1</strain>
    </source>
</reference>
<keyword evidence="3 7" id="KW-1134">Transmembrane beta strand</keyword>
<dbReference type="Gene3D" id="2.40.170.20">
    <property type="entry name" value="TonB-dependent receptor, beta-barrel domain"/>
    <property type="match status" value="1"/>
</dbReference>
<comment type="caution">
    <text evidence="9">The sequence shown here is derived from an EMBL/GenBank/DDBJ whole genome shotgun (WGS) entry which is preliminary data.</text>
</comment>
<dbReference type="GO" id="GO:0009279">
    <property type="term" value="C:cell outer membrane"/>
    <property type="evidence" value="ECO:0007669"/>
    <property type="project" value="UniProtKB-SubCell"/>
</dbReference>
<organism evidence="9 10">
    <name type="scientific">Carboxylicivirga sediminis</name>
    <dbReference type="NCBI Taxonomy" id="2006564"/>
    <lineage>
        <taxon>Bacteria</taxon>
        <taxon>Pseudomonadati</taxon>
        <taxon>Bacteroidota</taxon>
        <taxon>Bacteroidia</taxon>
        <taxon>Marinilabiliales</taxon>
        <taxon>Marinilabiliaceae</taxon>
        <taxon>Carboxylicivirga</taxon>
    </lineage>
</organism>
<dbReference type="InterPro" id="IPR012910">
    <property type="entry name" value="Plug_dom"/>
</dbReference>
<feature type="domain" description="TonB-dependent receptor plug" evidence="8">
    <location>
        <begin position="226"/>
        <end position="349"/>
    </location>
</feature>
<comment type="subcellular location">
    <subcellularLocation>
        <location evidence="1 7">Cell outer membrane</location>
        <topology evidence="1 7">Multi-pass membrane protein</topology>
    </subcellularLocation>
</comment>
<dbReference type="NCBIfam" id="TIGR04057">
    <property type="entry name" value="SusC_RagA_signa"/>
    <property type="match status" value="1"/>
</dbReference>
<evidence type="ECO:0000313" key="10">
    <source>
        <dbReference type="Proteomes" id="UP000679220"/>
    </source>
</evidence>
<evidence type="ECO:0000256" key="5">
    <source>
        <dbReference type="ARBA" id="ARBA00023136"/>
    </source>
</evidence>
<evidence type="ECO:0000256" key="4">
    <source>
        <dbReference type="ARBA" id="ARBA00022692"/>
    </source>
</evidence>
<dbReference type="InterPro" id="IPR023996">
    <property type="entry name" value="TonB-dep_OMP_SusC/RagA"/>
</dbReference>
<dbReference type="InterPro" id="IPR036942">
    <property type="entry name" value="Beta-barrel_TonB_sf"/>
</dbReference>
<keyword evidence="2 7" id="KW-0813">Transport</keyword>
<evidence type="ECO:0000256" key="2">
    <source>
        <dbReference type="ARBA" id="ARBA00022448"/>
    </source>
</evidence>
<dbReference type="RefSeq" id="WP_212189502.1">
    <property type="nucleotide sequence ID" value="NZ_JAGTAR010000010.1"/>
</dbReference>
<keyword evidence="4 7" id="KW-0812">Transmembrane</keyword>
<dbReference type="Gene3D" id="2.170.130.10">
    <property type="entry name" value="TonB-dependent receptor, plug domain"/>
    <property type="match status" value="1"/>
</dbReference>
<reference evidence="9" key="2">
    <citation type="submission" date="2021-04" db="EMBL/GenBank/DDBJ databases">
        <authorList>
            <person name="Zhang T."/>
            <person name="Zhang Y."/>
            <person name="Lu D."/>
            <person name="Zuo D."/>
            <person name="Du Z."/>
        </authorList>
    </citation>
    <scope>NUCLEOTIDE SEQUENCE</scope>
    <source>
        <strain evidence="9">JR1</strain>
    </source>
</reference>
<proteinExistence type="inferred from homology"/>
<dbReference type="InterPro" id="IPR008969">
    <property type="entry name" value="CarboxyPept-like_regulatory"/>
</dbReference>
<dbReference type="Proteomes" id="UP000679220">
    <property type="component" value="Unassembled WGS sequence"/>
</dbReference>
<evidence type="ECO:0000256" key="7">
    <source>
        <dbReference type="PROSITE-ProRule" id="PRU01360"/>
    </source>
</evidence>
<dbReference type="EMBL" id="JAGTAR010000010">
    <property type="protein sequence ID" value="MBR8535545.1"/>
    <property type="molecule type" value="Genomic_DNA"/>
</dbReference>
<gene>
    <name evidence="9" type="ORF">KDU71_08235</name>
</gene>
<dbReference type="SUPFAM" id="SSF56935">
    <property type="entry name" value="Porins"/>
    <property type="match status" value="1"/>
</dbReference>
<evidence type="ECO:0000313" key="9">
    <source>
        <dbReference type="EMBL" id="MBR8535545.1"/>
    </source>
</evidence>
<evidence type="ECO:0000256" key="3">
    <source>
        <dbReference type="ARBA" id="ARBA00022452"/>
    </source>
</evidence>
<dbReference type="AlphaFoldDB" id="A0A941IWV5"/>
<name>A0A941IWV5_9BACT</name>
<evidence type="ECO:0000256" key="6">
    <source>
        <dbReference type="ARBA" id="ARBA00023237"/>
    </source>
</evidence>
<keyword evidence="6 7" id="KW-0998">Cell outer membrane</keyword>
<accession>A0A941IWV5</accession>
<evidence type="ECO:0000256" key="1">
    <source>
        <dbReference type="ARBA" id="ARBA00004571"/>
    </source>
</evidence>
<dbReference type="Pfam" id="PF13715">
    <property type="entry name" value="CarbopepD_reg_2"/>
    <property type="match status" value="1"/>
</dbReference>
<keyword evidence="5 7" id="KW-0472">Membrane</keyword>